<dbReference type="EMBL" id="NRGR01000020">
    <property type="protein sequence ID" value="PCC38851.1"/>
    <property type="molecule type" value="Genomic_DNA"/>
</dbReference>
<organism evidence="2 3">
    <name type="scientific">Brachybacterium alimentarium</name>
    <dbReference type="NCBI Taxonomy" id="47845"/>
    <lineage>
        <taxon>Bacteria</taxon>
        <taxon>Bacillati</taxon>
        <taxon>Actinomycetota</taxon>
        <taxon>Actinomycetes</taxon>
        <taxon>Micrococcales</taxon>
        <taxon>Dermabacteraceae</taxon>
        <taxon>Brachybacterium</taxon>
    </lineage>
</organism>
<dbReference type="InterPro" id="IPR036691">
    <property type="entry name" value="Endo/exonu/phosph_ase_sf"/>
</dbReference>
<dbReference type="GO" id="GO:0016020">
    <property type="term" value="C:membrane"/>
    <property type="evidence" value="ECO:0007669"/>
    <property type="project" value="GOC"/>
</dbReference>
<gene>
    <name evidence="2" type="ORF">CIK66_12420</name>
</gene>
<reference evidence="2 3" key="1">
    <citation type="journal article" date="2017" name="Elife">
        <title>Extensive horizontal gene transfer in cheese-associated bacteria.</title>
        <authorList>
            <person name="Bonham K.S."/>
            <person name="Wolfe B.E."/>
            <person name="Dutton R.J."/>
        </authorList>
    </citation>
    <scope>NUCLEOTIDE SEQUENCE [LARGE SCALE GENOMIC DNA]</scope>
    <source>
        <strain evidence="2 3">341_9</strain>
    </source>
</reference>
<dbReference type="AlphaFoldDB" id="A0A2A3YHV5"/>
<name>A0A2A3YHV5_9MICO</name>
<accession>A0A2A3YHV5</accession>
<dbReference type="InterPro" id="IPR005135">
    <property type="entry name" value="Endo/exonuclease/phosphatase"/>
</dbReference>
<dbReference type="GO" id="GO:0006506">
    <property type="term" value="P:GPI anchor biosynthetic process"/>
    <property type="evidence" value="ECO:0007669"/>
    <property type="project" value="TreeGrafter"/>
</dbReference>
<evidence type="ECO:0000313" key="3">
    <source>
        <dbReference type="Proteomes" id="UP000218598"/>
    </source>
</evidence>
<dbReference type="SUPFAM" id="SSF56219">
    <property type="entry name" value="DNase I-like"/>
    <property type="match status" value="1"/>
</dbReference>
<dbReference type="Proteomes" id="UP000218598">
    <property type="component" value="Unassembled WGS sequence"/>
</dbReference>
<dbReference type="OrthoDB" id="155529at2"/>
<sequence>MRVATYNIHHGADGRDRLDLARIAETLAGLRADVIGLQEVDVAFGARSAFEDQAAGLAEMLGLRGCFGAAIDHAADDGPARGEQHRRQYGLALLTPHEITAHRMRQLPGHPALGPLREPRGLLSATVHPAGQEPLQVHVTHLDHEHRGHRTAQVLRILEHTSALDGPALLLGDLNADPSAAELGPLSAGGWREAAVDLRGAMPRSPVTAKFAAALPFGRSPGRATFPSRLPLLRIDSIWSRGALEATGLEVGASHASDHRPLLATFQRLRAGS</sequence>
<evidence type="ECO:0000259" key="1">
    <source>
        <dbReference type="Pfam" id="PF03372"/>
    </source>
</evidence>
<dbReference type="Gene3D" id="3.60.10.10">
    <property type="entry name" value="Endonuclease/exonuclease/phosphatase"/>
    <property type="match status" value="1"/>
</dbReference>
<dbReference type="GO" id="GO:0003824">
    <property type="term" value="F:catalytic activity"/>
    <property type="evidence" value="ECO:0007669"/>
    <property type="project" value="InterPro"/>
</dbReference>
<dbReference type="Pfam" id="PF03372">
    <property type="entry name" value="Exo_endo_phos"/>
    <property type="match status" value="1"/>
</dbReference>
<dbReference type="PANTHER" id="PTHR14859:SF15">
    <property type="entry name" value="ENDONUCLEASE_EXONUCLEASE_PHOSPHATASE DOMAIN-CONTAINING PROTEIN"/>
    <property type="match status" value="1"/>
</dbReference>
<keyword evidence="3" id="KW-1185">Reference proteome</keyword>
<proteinExistence type="predicted"/>
<dbReference type="PANTHER" id="PTHR14859">
    <property type="entry name" value="CALCOFLUOR WHITE HYPERSENSITIVE PROTEIN PRECURSOR"/>
    <property type="match status" value="1"/>
</dbReference>
<dbReference type="InterPro" id="IPR051916">
    <property type="entry name" value="GPI-anchor_lipid_remodeler"/>
</dbReference>
<comment type="caution">
    <text evidence="2">The sequence shown here is derived from an EMBL/GenBank/DDBJ whole genome shotgun (WGS) entry which is preliminary data.</text>
</comment>
<feature type="domain" description="Endonuclease/exonuclease/phosphatase" evidence="1">
    <location>
        <begin position="4"/>
        <end position="259"/>
    </location>
</feature>
<evidence type="ECO:0000313" key="2">
    <source>
        <dbReference type="EMBL" id="PCC38851.1"/>
    </source>
</evidence>
<protein>
    <recommendedName>
        <fullName evidence="1">Endonuclease/exonuclease/phosphatase domain-containing protein</fullName>
    </recommendedName>
</protein>